<keyword evidence="1" id="KW-1133">Transmembrane helix</keyword>
<accession>A0AAD8NYM3</accession>
<evidence type="ECO:0000256" key="1">
    <source>
        <dbReference type="SAM" id="Phobius"/>
    </source>
</evidence>
<feature type="transmembrane region" description="Helical" evidence="1">
    <location>
        <begin position="33"/>
        <end position="54"/>
    </location>
</feature>
<protein>
    <submittedName>
        <fullName evidence="2">Uncharacterized protein</fullName>
    </submittedName>
</protein>
<sequence length="190" mass="20753">MASLEVEVAAPPQAQAQDVDHAARAGNQIPYNIHWFLLPVLGFLVFILITRAVLNSGHLRVGAKIGWRNINITTQNTTVSLGGTVNISQSVNKTGNIHPVPDMVSYNLIIASLLDQNVTISTFSSSLYNISNINEMTVEFETSKTDIPRELILLLEEQKKASSMLKNLNNIGGLRTLARHRRDQGGSGPP</sequence>
<name>A0AAD8NYM3_TARER</name>
<keyword evidence="3" id="KW-1185">Reference proteome</keyword>
<gene>
    <name evidence="2" type="ORF">QVD17_21044</name>
</gene>
<proteinExistence type="predicted"/>
<reference evidence="2" key="1">
    <citation type="journal article" date="2023" name="bioRxiv">
        <title>Improved chromosome-level genome assembly for marigold (Tagetes erecta).</title>
        <authorList>
            <person name="Jiang F."/>
            <person name="Yuan L."/>
            <person name="Wang S."/>
            <person name="Wang H."/>
            <person name="Xu D."/>
            <person name="Wang A."/>
            <person name="Fan W."/>
        </authorList>
    </citation>
    <scope>NUCLEOTIDE SEQUENCE</scope>
    <source>
        <strain evidence="2">WSJ</strain>
        <tissue evidence="2">Leaf</tissue>
    </source>
</reference>
<organism evidence="2 3">
    <name type="scientific">Tagetes erecta</name>
    <name type="common">African marigold</name>
    <dbReference type="NCBI Taxonomy" id="13708"/>
    <lineage>
        <taxon>Eukaryota</taxon>
        <taxon>Viridiplantae</taxon>
        <taxon>Streptophyta</taxon>
        <taxon>Embryophyta</taxon>
        <taxon>Tracheophyta</taxon>
        <taxon>Spermatophyta</taxon>
        <taxon>Magnoliopsida</taxon>
        <taxon>eudicotyledons</taxon>
        <taxon>Gunneridae</taxon>
        <taxon>Pentapetalae</taxon>
        <taxon>asterids</taxon>
        <taxon>campanulids</taxon>
        <taxon>Asterales</taxon>
        <taxon>Asteraceae</taxon>
        <taxon>Asteroideae</taxon>
        <taxon>Heliantheae alliance</taxon>
        <taxon>Tageteae</taxon>
        <taxon>Tagetes</taxon>
    </lineage>
</organism>
<dbReference type="AlphaFoldDB" id="A0AAD8NYM3"/>
<keyword evidence="1" id="KW-0472">Membrane</keyword>
<dbReference type="EMBL" id="JAUHHV010000005">
    <property type="protein sequence ID" value="KAK1425689.1"/>
    <property type="molecule type" value="Genomic_DNA"/>
</dbReference>
<comment type="caution">
    <text evidence="2">The sequence shown here is derived from an EMBL/GenBank/DDBJ whole genome shotgun (WGS) entry which is preliminary data.</text>
</comment>
<evidence type="ECO:0000313" key="2">
    <source>
        <dbReference type="EMBL" id="KAK1425689.1"/>
    </source>
</evidence>
<evidence type="ECO:0000313" key="3">
    <source>
        <dbReference type="Proteomes" id="UP001229421"/>
    </source>
</evidence>
<keyword evidence="1" id="KW-0812">Transmembrane</keyword>
<dbReference type="Proteomes" id="UP001229421">
    <property type="component" value="Unassembled WGS sequence"/>
</dbReference>